<comment type="caution">
    <text evidence="4">The sequence shown here is derived from an EMBL/GenBank/DDBJ whole genome shotgun (WGS) entry which is preliminary data.</text>
</comment>
<dbReference type="Gene3D" id="2.40.30.170">
    <property type="match status" value="1"/>
</dbReference>
<evidence type="ECO:0000256" key="1">
    <source>
        <dbReference type="ARBA" id="ARBA00004196"/>
    </source>
</evidence>
<sequence length="417" mass="45898">MIMDIAKPKQNSSVKRALLIGGAVIVALVLLTGVITQPTSQQKIERSKLLLGTVQRGDLDVVVDGYGVLRSDKQTLITALTSATVAEVLLRSGAEVEADSVILRLNNPELLQEVEGANMALVQEKANLRRLTLNNERELLAEQATLAELTASFKSVQLRCEAEKGLAGGAVSMLTYKTTLLQQEQMQERVKLQTQRINQLKSVMREAIIIQNEQINQAHARYQNMQNRADRLTVRAGIKGVLQRMPVELGQSISAGQELALVGSDKDLKALIRISQSKAEQLKVGQAAKINTRREQVAGVLTRITPEVRDGTIEVEVAFTQGVPASARPELNVDAQIFTANIKDTLYIERPMNTQSHTSSKVFRMADNNEFAELQQLSFGDDAGKFIQIKQGAKEKDRFILSDMTSVQDAKSIQITD</sequence>
<protein>
    <submittedName>
        <fullName evidence="4">ABC transporter permease</fullName>
    </submittedName>
</protein>
<dbReference type="Gene3D" id="1.10.287.470">
    <property type="entry name" value="Helix hairpin bin"/>
    <property type="match status" value="1"/>
</dbReference>
<dbReference type="PANTHER" id="PTHR32347:SF23">
    <property type="entry name" value="BLL5650 PROTEIN"/>
    <property type="match status" value="1"/>
</dbReference>
<evidence type="ECO:0000313" key="4">
    <source>
        <dbReference type="EMBL" id="GGY74729.1"/>
    </source>
</evidence>
<keyword evidence="2 3" id="KW-0175">Coiled coil</keyword>
<feature type="coiled-coil region" evidence="3">
    <location>
        <begin position="183"/>
        <end position="235"/>
    </location>
</feature>
<proteinExistence type="predicted"/>
<evidence type="ECO:0000256" key="2">
    <source>
        <dbReference type="ARBA" id="ARBA00023054"/>
    </source>
</evidence>
<dbReference type="EMBL" id="BMYZ01000001">
    <property type="protein sequence ID" value="GGY74729.1"/>
    <property type="molecule type" value="Genomic_DNA"/>
</dbReference>
<evidence type="ECO:0000256" key="3">
    <source>
        <dbReference type="SAM" id="Coils"/>
    </source>
</evidence>
<organism evidence="4 5">
    <name type="scientific">Cellvibrio zantedeschiae</name>
    <dbReference type="NCBI Taxonomy" id="1237077"/>
    <lineage>
        <taxon>Bacteria</taxon>
        <taxon>Pseudomonadati</taxon>
        <taxon>Pseudomonadota</taxon>
        <taxon>Gammaproteobacteria</taxon>
        <taxon>Cellvibrionales</taxon>
        <taxon>Cellvibrionaceae</taxon>
        <taxon>Cellvibrio</taxon>
    </lineage>
</organism>
<dbReference type="Gene3D" id="2.40.50.100">
    <property type="match status" value="1"/>
</dbReference>
<evidence type="ECO:0000313" key="5">
    <source>
        <dbReference type="Proteomes" id="UP000619761"/>
    </source>
</evidence>
<comment type="subcellular location">
    <subcellularLocation>
        <location evidence="1">Cell envelope</location>
    </subcellularLocation>
</comment>
<reference evidence="5" key="1">
    <citation type="journal article" date="2019" name="Int. J. Syst. Evol. Microbiol.">
        <title>The Global Catalogue of Microorganisms (GCM) 10K type strain sequencing project: providing services to taxonomists for standard genome sequencing and annotation.</title>
        <authorList>
            <consortium name="The Broad Institute Genomics Platform"/>
            <consortium name="The Broad Institute Genome Sequencing Center for Infectious Disease"/>
            <person name="Wu L."/>
            <person name="Ma J."/>
        </authorList>
    </citation>
    <scope>NUCLEOTIDE SEQUENCE [LARGE SCALE GENOMIC DNA]</scope>
    <source>
        <strain evidence="5">KCTC 32239</strain>
    </source>
</reference>
<dbReference type="InterPro" id="IPR050465">
    <property type="entry name" value="UPF0194_transport"/>
</dbReference>
<name>A0ABQ3B2B2_9GAMM</name>
<dbReference type="Proteomes" id="UP000619761">
    <property type="component" value="Unassembled WGS sequence"/>
</dbReference>
<accession>A0ABQ3B2B2</accession>
<gene>
    <name evidence="4" type="ORF">GCM10011613_20240</name>
</gene>
<dbReference type="PANTHER" id="PTHR32347">
    <property type="entry name" value="EFFLUX SYSTEM COMPONENT YKNX-RELATED"/>
    <property type="match status" value="1"/>
</dbReference>
<keyword evidence="5" id="KW-1185">Reference proteome</keyword>